<dbReference type="InterPro" id="IPR006764">
    <property type="entry name" value="SAM_dep_MeTrfase_SAV2177_type"/>
</dbReference>
<dbReference type="InterPro" id="IPR029063">
    <property type="entry name" value="SAM-dependent_MTases_sf"/>
</dbReference>
<keyword evidence="1" id="KW-0489">Methyltransferase</keyword>
<name>A0A1K1LS52_9PSEU</name>
<evidence type="ECO:0000313" key="1">
    <source>
        <dbReference type="EMBL" id="SFW13695.1"/>
    </source>
</evidence>
<gene>
    <name evidence="1" type="ORF">SAMN04489730_0181</name>
</gene>
<dbReference type="Gene3D" id="3.40.50.150">
    <property type="entry name" value="Vaccinia Virus protein VP39"/>
    <property type="match status" value="1"/>
</dbReference>
<reference evidence="2" key="1">
    <citation type="submission" date="2016-11" db="EMBL/GenBank/DDBJ databases">
        <authorList>
            <person name="Varghese N."/>
            <person name="Submissions S."/>
        </authorList>
    </citation>
    <scope>NUCLEOTIDE SEQUENCE [LARGE SCALE GENOMIC DNA]</scope>
    <source>
        <strain evidence="2">DSM 44671</strain>
    </source>
</reference>
<keyword evidence="2" id="KW-1185">Reference proteome</keyword>
<evidence type="ECO:0000313" key="2">
    <source>
        <dbReference type="Proteomes" id="UP000182740"/>
    </source>
</evidence>
<dbReference type="AlphaFoldDB" id="A0A1K1LS52"/>
<dbReference type="EMBL" id="FPJG01000002">
    <property type="protein sequence ID" value="SFW13695.1"/>
    <property type="molecule type" value="Genomic_DNA"/>
</dbReference>
<protein>
    <submittedName>
        <fullName evidence="1">S-adenosyl methyltransferase</fullName>
    </submittedName>
</protein>
<accession>A0A1K1LS52</accession>
<dbReference type="STRING" id="546364.SAMN04489730_0181"/>
<dbReference type="Proteomes" id="UP000182740">
    <property type="component" value="Unassembled WGS sequence"/>
</dbReference>
<dbReference type="OrthoDB" id="4323984at2"/>
<keyword evidence="1" id="KW-0808">Transferase</keyword>
<organism evidence="1 2">
    <name type="scientific">Amycolatopsis australiensis</name>
    <dbReference type="NCBI Taxonomy" id="546364"/>
    <lineage>
        <taxon>Bacteria</taxon>
        <taxon>Bacillati</taxon>
        <taxon>Actinomycetota</taxon>
        <taxon>Actinomycetes</taxon>
        <taxon>Pseudonocardiales</taxon>
        <taxon>Pseudonocardiaceae</taxon>
        <taxon>Amycolatopsis</taxon>
    </lineage>
</organism>
<sequence>MNSPDAFAADACVNREPVGLDHGRPMIARIYNYFLGGSEYYDDERILCTKLLGQVPDVGFVFQSEIEFLQRAARWIATKFKRVEQWVIAVPGLSPNFGDLLHKHVHRMNPDARIWYVDYEPVTLAVLRTLDADGGKTGPINVVEADPLNPEAVWAGLHDQTTPLDKDEPVCLILGGSLTYHPFSRVEAAAVAQLHIKNLPPGSFVVLTHLFEPEAPDLAATARQLHEELHNGPLNAGSIATREEIEAMVAGTAILQPAIDESPGVVPAYLWWRDGPALRPDPPTGQLVAAVVASIPGD</sequence>
<dbReference type="Pfam" id="PF04672">
    <property type="entry name" value="Methyltransf_19"/>
    <property type="match status" value="1"/>
</dbReference>
<dbReference type="GO" id="GO:0032259">
    <property type="term" value="P:methylation"/>
    <property type="evidence" value="ECO:0007669"/>
    <property type="project" value="UniProtKB-KW"/>
</dbReference>
<dbReference type="GO" id="GO:0008168">
    <property type="term" value="F:methyltransferase activity"/>
    <property type="evidence" value="ECO:0007669"/>
    <property type="project" value="UniProtKB-KW"/>
</dbReference>
<dbReference type="RefSeq" id="WP_072474431.1">
    <property type="nucleotide sequence ID" value="NZ_FPJG01000002.1"/>
</dbReference>
<dbReference type="SUPFAM" id="SSF53335">
    <property type="entry name" value="S-adenosyl-L-methionine-dependent methyltransferases"/>
    <property type="match status" value="1"/>
</dbReference>
<proteinExistence type="predicted"/>